<dbReference type="SUPFAM" id="SSF63748">
    <property type="entry name" value="Tudor/PWWP/MBT"/>
    <property type="match status" value="1"/>
</dbReference>
<organism evidence="3 4">
    <name type="scientific">Marchantia polymorpha subsp. ruderalis</name>
    <dbReference type="NCBI Taxonomy" id="1480154"/>
    <lineage>
        <taxon>Eukaryota</taxon>
        <taxon>Viridiplantae</taxon>
        <taxon>Streptophyta</taxon>
        <taxon>Embryophyta</taxon>
        <taxon>Marchantiophyta</taxon>
        <taxon>Marchantiopsida</taxon>
        <taxon>Marchantiidae</taxon>
        <taxon>Marchantiales</taxon>
        <taxon>Marchantiaceae</taxon>
        <taxon>Marchantia</taxon>
    </lineage>
</organism>
<dbReference type="InterPro" id="IPR052657">
    <property type="entry name" value="PDP_family_Arabidopsis"/>
</dbReference>
<dbReference type="EMBL" id="LVLJ01001151">
    <property type="protein sequence ID" value="OAE31185.1"/>
    <property type="molecule type" value="Genomic_DNA"/>
</dbReference>
<sequence length="342" mass="38880">MRVKAKESLAAAREAREAQIRAAARRAENGGNENGRKRRRRGNSIESTMYDSSDSYENHVIDLRGSPNRANGIDDGESPLRDAQSEGEGSLENGNARVDCDLGHYLSNGNGRSGKHRHVIRNESPEEEEYDEPLKPREHDFVPGQLVWAKFARFPWWPAQVMDARDAVEGTGGKPGADTDLLVRFFGTYDYGWIDPFNNLSDFDVKLTERSKIRKKALQKGVEEVIKSPIAYPFLHRALIWRSSGALPEKWEQTSKSIKQKRKENTHSNGVVSSTVEVKESRTDAETKERRAPRKRKPKVLFEEEGRIQRKPQRMQRRLRIMRQLGLAAPAGSPFTADFLRT</sequence>
<feature type="region of interest" description="Disordered" evidence="1">
    <location>
        <begin position="252"/>
        <end position="298"/>
    </location>
</feature>
<comment type="caution">
    <text evidence="3">The sequence shown here is derived from an EMBL/GenBank/DDBJ whole genome shotgun (WGS) entry which is preliminary data.</text>
</comment>
<protein>
    <recommendedName>
        <fullName evidence="2">PWWP domain-containing protein</fullName>
    </recommendedName>
</protein>
<dbReference type="Proteomes" id="UP000077202">
    <property type="component" value="Unassembled WGS sequence"/>
</dbReference>
<dbReference type="PANTHER" id="PTHR10688:SF14">
    <property type="entry name" value="PWWP DOMAIN-CONTAINING PROTEIN"/>
    <property type="match status" value="1"/>
</dbReference>
<dbReference type="Gene3D" id="2.30.30.140">
    <property type="match status" value="1"/>
</dbReference>
<accession>A0A176WFW5</accession>
<dbReference type="AlphaFoldDB" id="A0A176WFW5"/>
<feature type="compositionally biased region" description="Polar residues" evidence="1">
    <location>
        <begin position="267"/>
        <end position="276"/>
    </location>
</feature>
<keyword evidence="4" id="KW-1185">Reference proteome</keyword>
<gene>
    <name evidence="3" type="ORF">AXG93_1629s1030</name>
</gene>
<dbReference type="PROSITE" id="PS50812">
    <property type="entry name" value="PWWP"/>
    <property type="match status" value="1"/>
</dbReference>
<evidence type="ECO:0000313" key="4">
    <source>
        <dbReference type="Proteomes" id="UP000077202"/>
    </source>
</evidence>
<dbReference type="SMART" id="SM00293">
    <property type="entry name" value="PWWP"/>
    <property type="match status" value="1"/>
</dbReference>
<proteinExistence type="predicted"/>
<feature type="region of interest" description="Disordered" evidence="1">
    <location>
        <begin position="1"/>
        <end position="96"/>
    </location>
</feature>
<reference evidence="3" key="1">
    <citation type="submission" date="2016-03" db="EMBL/GenBank/DDBJ databases">
        <title>Mechanisms controlling the formation of the plant cell surface in tip-growing cells are functionally conserved among land plants.</title>
        <authorList>
            <person name="Honkanen S."/>
            <person name="Jones V.A."/>
            <person name="Morieri G."/>
            <person name="Champion C."/>
            <person name="Hetherington A.J."/>
            <person name="Kelly S."/>
            <person name="Saint-Marcoux D."/>
            <person name="Proust H."/>
            <person name="Prescott H."/>
            <person name="Dolan L."/>
        </authorList>
    </citation>
    <scope>NUCLEOTIDE SEQUENCE [LARGE SCALE GENOMIC DNA]</scope>
    <source>
        <tissue evidence="3">Whole gametophyte</tissue>
    </source>
</reference>
<feature type="compositionally biased region" description="Polar residues" evidence="1">
    <location>
        <begin position="44"/>
        <end position="55"/>
    </location>
</feature>
<feature type="domain" description="PWWP" evidence="2">
    <location>
        <begin position="143"/>
        <end position="194"/>
    </location>
</feature>
<name>A0A176WFW5_MARPO</name>
<feature type="compositionally biased region" description="Basic and acidic residues" evidence="1">
    <location>
        <begin position="1"/>
        <end position="19"/>
    </location>
</feature>
<dbReference type="PANTHER" id="PTHR10688">
    <property type="entry name" value="PWWP DOMAIN-CONTAINING PROTEIN"/>
    <property type="match status" value="1"/>
</dbReference>
<dbReference type="Pfam" id="PF00855">
    <property type="entry name" value="PWWP"/>
    <property type="match status" value="1"/>
</dbReference>
<feature type="compositionally biased region" description="Basic and acidic residues" evidence="1">
    <location>
        <begin position="277"/>
        <end position="290"/>
    </location>
</feature>
<dbReference type="InterPro" id="IPR000313">
    <property type="entry name" value="PWWP_dom"/>
</dbReference>
<evidence type="ECO:0000313" key="3">
    <source>
        <dbReference type="EMBL" id="OAE31185.1"/>
    </source>
</evidence>
<evidence type="ECO:0000259" key="2">
    <source>
        <dbReference type="PROSITE" id="PS50812"/>
    </source>
</evidence>
<dbReference type="CDD" id="cd05162">
    <property type="entry name" value="PWWP"/>
    <property type="match status" value="1"/>
</dbReference>
<evidence type="ECO:0000256" key="1">
    <source>
        <dbReference type="SAM" id="MobiDB-lite"/>
    </source>
</evidence>